<dbReference type="Pfam" id="PF13828">
    <property type="entry name" value="DUF4190"/>
    <property type="match status" value="1"/>
</dbReference>
<protein>
    <submittedName>
        <fullName evidence="3">DUF4190 domain-containing protein</fullName>
    </submittedName>
</protein>
<keyword evidence="1" id="KW-1133">Transmembrane helix</keyword>
<keyword evidence="1" id="KW-0472">Membrane</keyword>
<feature type="transmembrane region" description="Helical" evidence="1">
    <location>
        <begin position="6"/>
        <end position="31"/>
    </location>
</feature>
<reference evidence="3" key="1">
    <citation type="submission" date="2022-01" db="EMBL/GenBank/DDBJ databases">
        <title>Microbacterium eymi and Microbacterium rhizovicinus sp. nov., isolated from the rhizospheric soil of Elymus tsukushiensis, a plant native to the Dokdo Islands, Republic of Korea.</title>
        <authorList>
            <person name="Hwang Y.J."/>
        </authorList>
    </citation>
    <scope>NUCLEOTIDE SEQUENCE</scope>
    <source>
        <strain evidence="3">KUDC0405</strain>
    </source>
</reference>
<accession>A0ABY5NIS4</accession>
<gene>
    <name evidence="3" type="ORF">L2X98_32865</name>
</gene>
<keyword evidence="4" id="KW-1185">Reference proteome</keyword>
<evidence type="ECO:0000256" key="1">
    <source>
        <dbReference type="SAM" id="Phobius"/>
    </source>
</evidence>
<evidence type="ECO:0000313" key="3">
    <source>
        <dbReference type="EMBL" id="UUT35082.1"/>
    </source>
</evidence>
<evidence type="ECO:0000313" key="4">
    <source>
        <dbReference type="Proteomes" id="UP001054811"/>
    </source>
</evidence>
<sequence>MLGIVAFICSLAGLVTGITALVGLVLGIIAMVQSKKAGQKNGFALAAIIIGAILVVLSIIGLIIAIAFFASLAAATQACLVDPTTVTNVFGIPFDCSGINRY</sequence>
<dbReference type="EMBL" id="CP091139">
    <property type="protein sequence ID" value="UUT35082.1"/>
    <property type="molecule type" value="Genomic_DNA"/>
</dbReference>
<organism evidence="3 4">
    <name type="scientific">Microbacterium elymi</name>
    <dbReference type="NCBI Taxonomy" id="2909587"/>
    <lineage>
        <taxon>Bacteria</taxon>
        <taxon>Bacillati</taxon>
        <taxon>Actinomycetota</taxon>
        <taxon>Actinomycetes</taxon>
        <taxon>Micrococcales</taxon>
        <taxon>Microbacteriaceae</taxon>
        <taxon>Microbacterium</taxon>
    </lineage>
</organism>
<proteinExistence type="predicted"/>
<name>A0ABY5NIS4_9MICO</name>
<evidence type="ECO:0000259" key="2">
    <source>
        <dbReference type="Pfam" id="PF13828"/>
    </source>
</evidence>
<feature type="domain" description="DUF4190" evidence="2">
    <location>
        <begin position="2"/>
        <end position="60"/>
    </location>
</feature>
<dbReference type="InterPro" id="IPR025241">
    <property type="entry name" value="DUF4190"/>
</dbReference>
<dbReference type="Proteomes" id="UP001054811">
    <property type="component" value="Chromosome"/>
</dbReference>
<feature type="transmembrane region" description="Helical" evidence="1">
    <location>
        <begin position="43"/>
        <end position="70"/>
    </location>
</feature>
<keyword evidence="1" id="KW-0812">Transmembrane</keyword>